<feature type="compositionally biased region" description="Low complexity" evidence="5">
    <location>
        <begin position="51"/>
        <end position="65"/>
    </location>
</feature>
<reference evidence="7" key="1">
    <citation type="journal article" date="2023" name="G3 (Bethesda)">
        <title>Whole genome assemblies of Zophobas morio and Tenebrio molitor.</title>
        <authorList>
            <person name="Kaur S."/>
            <person name="Stinson S.A."/>
            <person name="diCenzo G.C."/>
        </authorList>
    </citation>
    <scope>NUCLEOTIDE SEQUENCE</scope>
    <source>
        <strain evidence="7">QUZm001</strain>
    </source>
</reference>
<dbReference type="InterPro" id="IPR036600">
    <property type="entry name" value="PAH_sf"/>
</dbReference>
<comment type="subcellular location">
    <subcellularLocation>
        <location evidence="1 4">Nucleus</location>
    </subcellularLocation>
</comment>
<dbReference type="EMBL" id="JALNTZ010000875">
    <property type="protein sequence ID" value="KAJ3630053.1"/>
    <property type="molecule type" value="Genomic_DNA"/>
</dbReference>
<evidence type="ECO:0000256" key="5">
    <source>
        <dbReference type="SAM" id="MobiDB-lite"/>
    </source>
</evidence>
<dbReference type="InterPro" id="IPR039774">
    <property type="entry name" value="Sin3-like"/>
</dbReference>
<gene>
    <name evidence="7" type="ORF">Zmor_027117</name>
</gene>
<evidence type="ECO:0000256" key="1">
    <source>
        <dbReference type="ARBA" id="ARBA00004123"/>
    </source>
</evidence>
<feature type="region of interest" description="Disordered" evidence="5">
    <location>
        <begin position="345"/>
        <end position="370"/>
    </location>
</feature>
<organism evidence="7 8">
    <name type="scientific">Zophobas morio</name>
    <dbReference type="NCBI Taxonomy" id="2755281"/>
    <lineage>
        <taxon>Eukaryota</taxon>
        <taxon>Metazoa</taxon>
        <taxon>Ecdysozoa</taxon>
        <taxon>Arthropoda</taxon>
        <taxon>Hexapoda</taxon>
        <taxon>Insecta</taxon>
        <taxon>Pterygota</taxon>
        <taxon>Neoptera</taxon>
        <taxon>Endopterygota</taxon>
        <taxon>Coleoptera</taxon>
        <taxon>Polyphaga</taxon>
        <taxon>Cucujiformia</taxon>
        <taxon>Tenebrionidae</taxon>
        <taxon>Zophobas</taxon>
    </lineage>
</organism>
<dbReference type="Gene3D" id="1.20.1160.11">
    <property type="entry name" value="Paired amphipathic helix"/>
    <property type="match status" value="1"/>
</dbReference>
<dbReference type="InterPro" id="IPR003822">
    <property type="entry name" value="PAH"/>
</dbReference>
<dbReference type="PROSITE" id="PS51477">
    <property type="entry name" value="PAH"/>
    <property type="match status" value="1"/>
</dbReference>
<evidence type="ECO:0008006" key="9">
    <source>
        <dbReference type="Google" id="ProtNLM"/>
    </source>
</evidence>
<dbReference type="GO" id="GO:0070822">
    <property type="term" value="C:Sin3-type complex"/>
    <property type="evidence" value="ECO:0007669"/>
    <property type="project" value="TreeGrafter"/>
</dbReference>
<accession>A0AA38M1A4</accession>
<protein>
    <recommendedName>
        <fullName evidence="9">Paired amphipathic helix protein Sin3a</fullName>
    </recommendedName>
</protein>
<feature type="region of interest" description="Disordered" evidence="5">
    <location>
        <begin position="36"/>
        <end position="67"/>
    </location>
</feature>
<evidence type="ECO:0000256" key="6">
    <source>
        <dbReference type="SAM" id="Phobius"/>
    </source>
</evidence>
<dbReference type="Pfam" id="PF02671">
    <property type="entry name" value="PAH"/>
    <property type="match status" value="1"/>
</dbReference>
<evidence type="ECO:0000313" key="7">
    <source>
        <dbReference type="EMBL" id="KAJ3630053.1"/>
    </source>
</evidence>
<dbReference type="PANTHER" id="PTHR12346">
    <property type="entry name" value="SIN3B-RELATED"/>
    <property type="match status" value="1"/>
</dbReference>
<dbReference type="FunFam" id="1.20.1160.11:FF:000001">
    <property type="entry name" value="Paired amphipathic helix protein Sin3"/>
    <property type="match status" value="1"/>
</dbReference>
<proteinExistence type="predicted"/>
<keyword evidence="6" id="KW-0472">Membrane</keyword>
<evidence type="ECO:0000313" key="8">
    <source>
        <dbReference type="Proteomes" id="UP001168821"/>
    </source>
</evidence>
<dbReference type="Proteomes" id="UP001168821">
    <property type="component" value="Unassembled WGS sequence"/>
</dbReference>
<comment type="caution">
    <text evidence="7">The sequence shown here is derived from an EMBL/GenBank/DDBJ whole genome shotgun (WGS) entry which is preliminary data.</text>
</comment>
<keyword evidence="8" id="KW-1185">Reference proteome</keyword>
<dbReference type="SUPFAM" id="SSF47762">
    <property type="entry name" value="PAH2 domain"/>
    <property type="match status" value="1"/>
</dbReference>
<dbReference type="GO" id="GO:0000122">
    <property type="term" value="P:negative regulation of transcription by RNA polymerase II"/>
    <property type="evidence" value="ECO:0007669"/>
    <property type="project" value="TreeGrafter"/>
</dbReference>
<keyword evidence="6" id="KW-0812">Transmembrane</keyword>
<keyword evidence="3 4" id="KW-0539">Nucleus</keyword>
<keyword evidence="6" id="KW-1133">Transmembrane helix</keyword>
<evidence type="ECO:0000256" key="2">
    <source>
        <dbReference type="ARBA" id="ARBA00022491"/>
    </source>
</evidence>
<evidence type="ECO:0000256" key="3">
    <source>
        <dbReference type="ARBA" id="ARBA00023242"/>
    </source>
</evidence>
<dbReference type="PANTHER" id="PTHR12346:SF0">
    <property type="entry name" value="SIN3A, ISOFORM G"/>
    <property type="match status" value="1"/>
</dbReference>
<feature type="transmembrane region" description="Helical" evidence="6">
    <location>
        <begin position="448"/>
        <end position="469"/>
    </location>
</feature>
<keyword evidence="2" id="KW-0678">Repressor</keyword>
<evidence type="ECO:0000256" key="4">
    <source>
        <dbReference type="PROSITE-ProRule" id="PRU00810"/>
    </source>
</evidence>
<sequence length="530" mass="59408">MDSVSPSKKALHNSPIGTFQKSNLIQTIETEDKLNLEKDNNNINDQEIKASSPSSLVPPSLKSSLNETEHKPLLHSLENSTDDLSNSSDDLVSHSSSRAVEFNLPEPLISRGWDVATEVTFVKPPMNTIDFEPLIPLSLKTRSTSSIMMNAESLYNTIRVPEPFQEEIQKEAISNNGFWGPDVPGTNAEFNEDKSFFIKDEFPAPNNHISHDYWEPPPAPTVNAEKASLYLNTVKARFSKSPAYYYSFLDIMKDYGSKSISTLEVVARVTELFESHPDLIEEFHSFLPPNLQNMYKNYAEIPESPCLSPSLPEEQAEKANETFSPHENCVEKPFSSGYVSLYTTPSPASPSKLPESPSNSAHGPASNGAEDMTTAAVARVEPVDPVKQALYNNPHDDVRKFAAFEASVHEAAHLHGKQLCYSRSFPSSYQNEQANYRSTLLIRLLRRCLHIIIIITTTTIIITFIHVGFTHPNHALIHFLSIVLIHRTTTPRPLIQLPLRSPVGRPTTRSLPFLLPGMRIRRIRHMRDCL</sequence>
<dbReference type="GO" id="GO:0003714">
    <property type="term" value="F:transcription corepressor activity"/>
    <property type="evidence" value="ECO:0007669"/>
    <property type="project" value="InterPro"/>
</dbReference>
<dbReference type="AlphaFoldDB" id="A0AA38M1A4"/>
<name>A0AA38M1A4_9CUCU</name>
<feature type="region of interest" description="Disordered" evidence="5">
    <location>
        <begin position="1"/>
        <end position="23"/>
    </location>
</feature>